<keyword evidence="3" id="KW-1003">Cell membrane</keyword>
<evidence type="ECO:0000256" key="1">
    <source>
        <dbReference type="ARBA" id="ARBA00002523"/>
    </source>
</evidence>
<dbReference type="VEuPathDB" id="TriTrypDB:Tb427_000630900"/>
<keyword evidence="4" id="KW-0336">GPI-anchor</keyword>
<dbReference type="InterPro" id="IPR027446">
    <property type="entry name" value="VSG_C_dom_sf"/>
</dbReference>
<evidence type="ECO:0000259" key="10">
    <source>
        <dbReference type="Pfam" id="PF13206"/>
    </source>
</evidence>
<feature type="region of interest" description="Disordered" evidence="9">
    <location>
        <begin position="360"/>
        <end position="379"/>
    </location>
</feature>
<proteinExistence type="predicted"/>
<sequence length="396" mass="43038">PRCGRENWEEMQKTLKAEAKKLEWADEWAKWKEQRAHTKKHTTADDWGKQHPRPVDANLLLQARELINHTATKAKELIKTRSTLNGETAEQLTAKIKDHLKNAMCGSDATHKYDDGNKKCKDITGGATTKAAKCTKGENGKALATDILCLCSDHNEDACAAGNAHGNHNNGNIPANEISKITGGCPNSGVTIPLDVAITAALGRVASRIRNLETTKAVVGIGKTTATTCTASDTDNCVNYKDLLIGDDKGYSKIPWYNELSKAAAAVRQFQQLQRHAATTDAHLKQLRNQAESAYTRKVVPISAITNTNEANNDKTIEEKQQECEKHKDNKTACESTGKCKWKGKTETGGRCITDESKVTEQTNTAGGGTDSKTNTTGSNSFVIHTAPLLLAVLLF</sequence>
<keyword evidence="5" id="KW-0732">Signal</keyword>
<evidence type="ECO:0000313" key="11">
    <source>
        <dbReference type="EMBL" id="AGH58799.1"/>
    </source>
</evidence>
<evidence type="ECO:0000256" key="2">
    <source>
        <dbReference type="ARBA" id="ARBA00004609"/>
    </source>
</evidence>
<keyword evidence="8" id="KW-0449">Lipoprotein</keyword>
<comment type="function">
    <text evidence="1">VSG forms a coat on the surface of the parasite. The trypanosome evades the immune response of the host by expressing a series of antigenically distinct VSGs from an estimated 1000 VSG genes.</text>
</comment>
<name>M4SS48_9TRYP</name>
<organism evidence="11">
    <name type="scientific">Trypanosoma brucei</name>
    <dbReference type="NCBI Taxonomy" id="5691"/>
    <lineage>
        <taxon>Eukaryota</taxon>
        <taxon>Discoba</taxon>
        <taxon>Euglenozoa</taxon>
        <taxon>Kinetoplastea</taxon>
        <taxon>Metakinetoplastina</taxon>
        <taxon>Trypanosomatida</taxon>
        <taxon>Trypanosomatidae</taxon>
        <taxon>Trypanosoma</taxon>
    </lineage>
</organism>
<dbReference type="VEuPathDB" id="TriTrypDB:Tb11.v5.0673"/>
<dbReference type="InterPro" id="IPR025932">
    <property type="entry name" value="Trypano_VSG_B_N_dom"/>
</dbReference>
<keyword evidence="6" id="KW-0472">Membrane</keyword>
<dbReference type="EMBL" id="KC611368">
    <property type="protein sequence ID" value="AGH58799.1"/>
    <property type="molecule type" value="Genomic_DNA"/>
</dbReference>
<evidence type="ECO:0000256" key="4">
    <source>
        <dbReference type="ARBA" id="ARBA00022622"/>
    </source>
</evidence>
<dbReference type="GO" id="GO:0005886">
    <property type="term" value="C:plasma membrane"/>
    <property type="evidence" value="ECO:0007669"/>
    <property type="project" value="UniProtKB-SubCell"/>
</dbReference>
<evidence type="ECO:0000256" key="9">
    <source>
        <dbReference type="SAM" id="MobiDB-lite"/>
    </source>
</evidence>
<feature type="non-terminal residue" evidence="11">
    <location>
        <position position="1"/>
    </location>
</feature>
<protein>
    <submittedName>
        <fullName evidence="11">Variant surface glycoprotein 2061</fullName>
    </submittedName>
</protein>
<reference evidence="11" key="2">
    <citation type="journal article" date="2014" name="Mol. Biochem. Parasitol.">
        <title>Capturing the variant surface glycoprotein repertoire (the VSGnome) of Trypanosoma brucei Lister 427.</title>
        <authorList>
            <person name="Cross G.A."/>
            <person name="Kim H.S."/>
            <person name="Wickstead B."/>
        </authorList>
    </citation>
    <scope>NUCLEOTIDE SEQUENCE</scope>
    <source>
        <strain evidence="11">Lister 427</strain>
    </source>
</reference>
<evidence type="ECO:0000256" key="7">
    <source>
        <dbReference type="ARBA" id="ARBA00023180"/>
    </source>
</evidence>
<evidence type="ECO:0000256" key="5">
    <source>
        <dbReference type="ARBA" id="ARBA00022729"/>
    </source>
</evidence>
<dbReference type="AlphaFoldDB" id="M4SS48"/>
<evidence type="ECO:0000256" key="6">
    <source>
        <dbReference type="ARBA" id="ARBA00023136"/>
    </source>
</evidence>
<accession>M4SS48</accession>
<dbReference type="GO" id="GO:0098552">
    <property type="term" value="C:side of membrane"/>
    <property type="evidence" value="ECO:0007669"/>
    <property type="project" value="UniProtKB-KW"/>
</dbReference>
<reference evidence="11" key="1">
    <citation type="submission" date="2013-02" db="EMBL/GenBank/DDBJ databases">
        <authorList>
            <person name="Cross G.A.M."/>
            <person name="Kim H.-S."/>
            <person name="Wickstead B."/>
        </authorList>
    </citation>
    <scope>NUCLEOTIDE SEQUENCE</scope>
    <source>
        <strain evidence="11">Lister 427</strain>
    </source>
</reference>
<feature type="domain" description="Trypanosome variant surface glycoprotein B-type N-terminal" evidence="10">
    <location>
        <begin position="9"/>
        <end position="285"/>
    </location>
</feature>
<keyword evidence="7" id="KW-0325">Glycoprotein</keyword>
<evidence type="ECO:0000256" key="3">
    <source>
        <dbReference type="ARBA" id="ARBA00022475"/>
    </source>
</evidence>
<dbReference type="Pfam" id="PF13206">
    <property type="entry name" value="VSG_B"/>
    <property type="match status" value="1"/>
</dbReference>
<dbReference type="SUPFAM" id="SSF118251">
    <property type="entry name" value="Variant surface glycoprotein MITAT 1.2, VSG 221, C-terminal domain"/>
    <property type="match status" value="1"/>
</dbReference>
<evidence type="ECO:0000256" key="8">
    <source>
        <dbReference type="ARBA" id="ARBA00023288"/>
    </source>
</evidence>
<comment type="subcellular location">
    <subcellularLocation>
        <location evidence="2">Cell membrane</location>
        <topology evidence="2">Lipid-anchor</topology>
        <topology evidence="2">GPI-anchor</topology>
    </subcellularLocation>
</comment>